<gene>
    <name evidence="4" type="ORF">RMAR00112_LOCUS20000</name>
    <name evidence="5" type="ORF">RMAR00112_LOCUS20001</name>
    <name evidence="6" type="ORF">RMAR00112_LOCUS20004</name>
    <name evidence="7" type="ORF">RMAR00112_LOCUS20005</name>
    <name evidence="8" type="ORF">RMAR00112_LOCUS20007</name>
    <name evidence="9" type="ORF">RMAR00112_LOCUS20010</name>
</gene>
<dbReference type="InterPro" id="IPR027417">
    <property type="entry name" value="P-loop_NTPase"/>
</dbReference>
<dbReference type="SUPFAM" id="SSF52540">
    <property type="entry name" value="P-loop containing nucleoside triphosphate hydrolases"/>
    <property type="match status" value="1"/>
</dbReference>
<dbReference type="GO" id="GO:0005739">
    <property type="term" value="C:mitochondrion"/>
    <property type="evidence" value="ECO:0007669"/>
    <property type="project" value="TreeGrafter"/>
</dbReference>
<evidence type="ECO:0000313" key="4">
    <source>
        <dbReference type="EMBL" id="CAE0052000.1"/>
    </source>
</evidence>
<dbReference type="InterPro" id="IPR048422">
    <property type="entry name" value="NOA1/YqeH-like_C"/>
</dbReference>
<evidence type="ECO:0000259" key="2">
    <source>
        <dbReference type="Pfam" id="PF01926"/>
    </source>
</evidence>
<feature type="region of interest" description="Disordered" evidence="1">
    <location>
        <begin position="61"/>
        <end position="85"/>
    </location>
</feature>
<feature type="domain" description="G" evidence="2">
    <location>
        <begin position="438"/>
        <end position="510"/>
    </location>
</feature>
<evidence type="ECO:0008006" key="10">
    <source>
        <dbReference type="Google" id="ProtNLM"/>
    </source>
</evidence>
<evidence type="ECO:0000259" key="3">
    <source>
        <dbReference type="Pfam" id="PF21516"/>
    </source>
</evidence>
<dbReference type="PANTHER" id="PTHR46434">
    <property type="entry name" value="GENETIC INTERACTOR OF PROHIBITINS 3, MITOCHONDRIAL"/>
    <property type="match status" value="1"/>
</dbReference>
<evidence type="ECO:0000313" key="9">
    <source>
        <dbReference type="EMBL" id="CAE0052010.1"/>
    </source>
</evidence>
<dbReference type="GO" id="GO:0005525">
    <property type="term" value="F:GTP binding"/>
    <property type="evidence" value="ECO:0007669"/>
    <property type="project" value="InterPro"/>
</dbReference>
<feature type="domain" description="NOA1/YqeH-like C-terminal" evidence="3">
    <location>
        <begin position="561"/>
        <end position="655"/>
    </location>
</feature>
<accession>A0A7S2ZVH5</accession>
<evidence type="ECO:0000313" key="7">
    <source>
        <dbReference type="EMBL" id="CAE0052005.1"/>
    </source>
</evidence>
<dbReference type="EMBL" id="HBHW01025746">
    <property type="protein sequence ID" value="CAE0052010.1"/>
    <property type="molecule type" value="Transcribed_RNA"/>
</dbReference>
<dbReference type="InterPro" id="IPR006073">
    <property type="entry name" value="GTP-bd"/>
</dbReference>
<dbReference type="Gene3D" id="3.40.50.300">
    <property type="entry name" value="P-loop containing nucleotide triphosphate hydrolases"/>
    <property type="match status" value="1"/>
</dbReference>
<dbReference type="AlphaFoldDB" id="A0A7S2ZVH5"/>
<evidence type="ECO:0000313" key="6">
    <source>
        <dbReference type="EMBL" id="CAE0052004.1"/>
    </source>
</evidence>
<dbReference type="CDD" id="cd01855">
    <property type="entry name" value="YqeH"/>
    <property type="match status" value="1"/>
</dbReference>
<dbReference type="EMBL" id="HBHW01025734">
    <property type="protein sequence ID" value="CAE0052000.1"/>
    <property type="molecule type" value="Transcribed_RNA"/>
</dbReference>
<sequence length="722" mass="81545">MSCSGVAALRHGRIHAFLRSSGVKGLVGPTASPAWFSADPQARKLASSRSLPKKIRKLMKTRRSTEGRLKSEKAKPVSSKPGEAIGAGENSVVAVEENKTVAEREAEVAKFNAEFPSLVTINEISALRPVLDANYNAMTTFKEQFDIQLAEAEELSNHIIRGGTTSVYRSTAEIAELDRVKAMAEADDDDMEEEVEDDVAERSREDLIKRHNLHELGLGKAGPPPYISGYYHFTDTKNIDWRYWRRAGPRLDLVHCPGCGAKFQNEDNLQIGYIDQPLESMPKFEKQLRDPLHCQRCKTILNHGRCDEYLTPFGGKEQERAEVAELKMNYSVEALSRLKTERAVVLYIVDVTDFSGSLLDLNELIGTHNPVILGLSKCDLLPKGFSSNRIIEWTKKELAGHGLNKIFDVHVLNNEKGFGTKEMLDQAYGLAKKGDCDVFVIGSTNAGKSSFINSLLWWGWGRSKLPKPRWRNMLTEGLIPNTTLTPIPVATGDGLTLWEMPGVALPDNINSMLDLEEIRHATARKRLLTCGFRFEAGKSLLFGALGRIDFLEGPAVLANWFCSNGVKVHYRKTEGVEDYIYEKAGTQFLYPPTDFDEDFDKRWEWDEDEVVIKGNTWSEAVCDVGIAGLGWMSFTIDGEIRVRVVRPKNVRIYKRPPLLPYEAVYGVAKYSGTRWHNNYKARYAAAEKRIQHNRLQHGHRDYEGRFPDFEKTRLRKWRGFIQ</sequence>
<dbReference type="EMBL" id="HBHW01025739">
    <property type="protein sequence ID" value="CAE0052004.1"/>
    <property type="molecule type" value="Transcribed_RNA"/>
</dbReference>
<protein>
    <recommendedName>
        <fullName evidence="10">G domain-containing protein</fullName>
    </recommendedName>
</protein>
<name>A0A7S2ZVH5_9RHOD</name>
<reference evidence="5" key="1">
    <citation type="submission" date="2021-01" db="EMBL/GenBank/DDBJ databases">
        <authorList>
            <person name="Corre E."/>
            <person name="Pelletier E."/>
            <person name="Niang G."/>
            <person name="Scheremetjew M."/>
            <person name="Finn R."/>
            <person name="Kale V."/>
            <person name="Holt S."/>
            <person name="Cochrane G."/>
            <person name="Meng A."/>
            <person name="Brown T."/>
            <person name="Cohen L."/>
        </authorList>
    </citation>
    <scope>NUCLEOTIDE SEQUENCE</scope>
    <source>
        <strain evidence="5">CCMP 769</strain>
    </source>
</reference>
<evidence type="ECO:0000313" key="5">
    <source>
        <dbReference type="EMBL" id="CAE0052001.1"/>
    </source>
</evidence>
<dbReference type="Pfam" id="PF01926">
    <property type="entry name" value="MMR_HSR1"/>
    <property type="match status" value="1"/>
</dbReference>
<dbReference type="Pfam" id="PF21516">
    <property type="entry name" value="YqeH-like_C"/>
    <property type="match status" value="1"/>
</dbReference>
<dbReference type="InterPro" id="IPR050896">
    <property type="entry name" value="Mito_lipid_metab_GTPase"/>
</dbReference>
<dbReference type="EMBL" id="HBHW01025740">
    <property type="protein sequence ID" value="CAE0052005.1"/>
    <property type="molecule type" value="Transcribed_RNA"/>
</dbReference>
<dbReference type="EMBL" id="HBHW01025735">
    <property type="protein sequence ID" value="CAE0052001.1"/>
    <property type="molecule type" value="Transcribed_RNA"/>
</dbReference>
<proteinExistence type="predicted"/>
<dbReference type="EMBL" id="HBHW01025743">
    <property type="protein sequence ID" value="CAE0052007.1"/>
    <property type="molecule type" value="Transcribed_RNA"/>
</dbReference>
<evidence type="ECO:0000313" key="8">
    <source>
        <dbReference type="EMBL" id="CAE0052007.1"/>
    </source>
</evidence>
<evidence type="ECO:0000256" key="1">
    <source>
        <dbReference type="SAM" id="MobiDB-lite"/>
    </source>
</evidence>
<feature type="compositionally biased region" description="Basic and acidic residues" evidence="1">
    <location>
        <begin position="63"/>
        <end position="75"/>
    </location>
</feature>
<dbReference type="PANTHER" id="PTHR46434:SF1">
    <property type="entry name" value="GENETIC INTERACTOR OF PROHIBITINS 3, MITOCHONDRIAL"/>
    <property type="match status" value="1"/>
</dbReference>
<organism evidence="5">
    <name type="scientific">Rhodosorus marinus</name>
    <dbReference type="NCBI Taxonomy" id="101924"/>
    <lineage>
        <taxon>Eukaryota</taxon>
        <taxon>Rhodophyta</taxon>
        <taxon>Stylonematophyceae</taxon>
        <taxon>Stylonematales</taxon>
        <taxon>Stylonemataceae</taxon>
        <taxon>Rhodosorus</taxon>
    </lineage>
</organism>